<keyword evidence="12" id="KW-1185">Reference proteome</keyword>
<dbReference type="AlphaFoldDB" id="A0A7Z2W1U8"/>
<organism evidence="11 12">
    <name type="scientific">Massilia forsythiae</name>
    <dbReference type="NCBI Taxonomy" id="2728020"/>
    <lineage>
        <taxon>Bacteria</taxon>
        <taxon>Pseudomonadati</taxon>
        <taxon>Pseudomonadota</taxon>
        <taxon>Betaproteobacteria</taxon>
        <taxon>Burkholderiales</taxon>
        <taxon>Oxalobacteraceae</taxon>
        <taxon>Telluria group</taxon>
        <taxon>Massilia</taxon>
    </lineage>
</organism>
<dbReference type="EMBL" id="CP051685">
    <property type="protein sequence ID" value="QJE03349.1"/>
    <property type="molecule type" value="Genomic_DNA"/>
</dbReference>
<evidence type="ECO:0000256" key="7">
    <source>
        <dbReference type="ARBA" id="ARBA00023049"/>
    </source>
</evidence>
<feature type="domain" description="Lysine-specific metallo-endopeptidase" evidence="10">
    <location>
        <begin position="237"/>
        <end position="368"/>
    </location>
</feature>
<evidence type="ECO:0000256" key="2">
    <source>
        <dbReference type="ARBA" id="ARBA00010279"/>
    </source>
</evidence>
<keyword evidence="7" id="KW-0482">Metalloprotease</keyword>
<dbReference type="Gene3D" id="3.40.390.10">
    <property type="entry name" value="Collagenase (Catalytic Domain)"/>
    <property type="match status" value="1"/>
</dbReference>
<keyword evidence="4" id="KW-0479">Metal-binding</keyword>
<dbReference type="KEGG" id="mfy:HH212_13510"/>
<feature type="signal peptide" evidence="9">
    <location>
        <begin position="1"/>
        <end position="23"/>
    </location>
</feature>
<evidence type="ECO:0000256" key="8">
    <source>
        <dbReference type="SAM" id="MobiDB-lite"/>
    </source>
</evidence>
<dbReference type="InterPro" id="IPR024079">
    <property type="entry name" value="MetalloPept_cat_dom_sf"/>
</dbReference>
<feature type="region of interest" description="Disordered" evidence="8">
    <location>
        <begin position="166"/>
        <end position="212"/>
    </location>
</feature>
<dbReference type="InterPro" id="IPR029463">
    <property type="entry name" value="Lys_MEP"/>
</dbReference>
<dbReference type="InterPro" id="IPR050414">
    <property type="entry name" value="Fungal_M35_metalloproteases"/>
</dbReference>
<keyword evidence="6" id="KW-0862">Zinc</keyword>
<reference evidence="11 12" key="1">
    <citation type="submission" date="2020-04" db="EMBL/GenBank/DDBJ databases">
        <title>Genome sequencing of novel species.</title>
        <authorList>
            <person name="Heo J."/>
            <person name="Kim S.-J."/>
            <person name="Kim J.-S."/>
            <person name="Hong S.-B."/>
            <person name="Kwon S.-W."/>
        </authorList>
    </citation>
    <scope>NUCLEOTIDE SEQUENCE [LARGE SCALE GENOMIC DNA]</scope>
    <source>
        <strain evidence="11 12">GN2-R2</strain>
    </source>
</reference>
<proteinExistence type="inferred from homology"/>
<dbReference type="PANTHER" id="PTHR37016:SF3">
    <property type="entry name" value="NEUTRAL PROTEASE 2-RELATED"/>
    <property type="match status" value="1"/>
</dbReference>
<evidence type="ECO:0000256" key="4">
    <source>
        <dbReference type="ARBA" id="ARBA00022723"/>
    </source>
</evidence>
<evidence type="ECO:0000256" key="5">
    <source>
        <dbReference type="ARBA" id="ARBA00022801"/>
    </source>
</evidence>
<accession>A0A7Z2W1U8</accession>
<dbReference type="Proteomes" id="UP000502415">
    <property type="component" value="Chromosome"/>
</dbReference>
<keyword evidence="9" id="KW-0732">Signal</keyword>
<comment type="similarity">
    <text evidence="2">Belongs to the peptidase M35 family.</text>
</comment>
<keyword evidence="3" id="KW-0645">Protease</keyword>
<name>A0A7Z2W1U8_9BURK</name>
<gene>
    <name evidence="11" type="ORF">HH212_13510</name>
</gene>
<evidence type="ECO:0000313" key="12">
    <source>
        <dbReference type="Proteomes" id="UP000502415"/>
    </source>
</evidence>
<evidence type="ECO:0000256" key="1">
    <source>
        <dbReference type="ARBA" id="ARBA00001947"/>
    </source>
</evidence>
<feature type="chain" id="PRO_5031319817" evidence="9">
    <location>
        <begin position="24"/>
        <end position="374"/>
    </location>
</feature>
<dbReference type="SUPFAM" id="SSF55486">
    <property type="entry name" value="Metalloproteases ('zincins'), catalytic domain"/>
    <property type="match status" value="1"/>
</dbReference>
<evidence type="ECO:0000313" key="11">
    <source>
        <dbReference type="EMBL" id="QJE03349.1"/>
    </source>
</evidence>
<evidence type="ECO:0000256" key="9">
    <source>
        <dbReference type="SAM" id="SignalP"/>
    </source>
</evidence>
<protein>
    <submittedName>
        <fullName evidence="11">Peptidase M35</fullName>
    </submittedName>
</protein>
<dbReference type="Gene3D" id="2.60.40.2970">
    <property type="match status" value="1"/>
</dbReference>
<evidence type="ECO:0000256" key="6">
    <source>
        <dbReference type="ARBA" id="ARBA00022833"/>
    </source>
</evidence>
<evidence type="ECO:0000259" key="10">
    <source>
        <dbReference type="SMART" id="SM01351"/>
    </source>
</evidence>
<dbReference type="PANTHER" id="PTHR37016">
    <property type="match status" value="1"/>
</dbReference>
<evidence type="ECO:0000256" key="3">
    <source>
        <dbReference type="ARBA" id="ARBA00022670"/>
    </source>
</evidence>
<dbReference type="GO" id="GO:0004222">
    <property type="term" value="F:metalloendopeptidase activity"/>
    <property type="evidence" value="ECO:0007669"/>
    <property type="project" value="InterPro"/>
</dbReference>
<dbReference type="GO" id="GO:0006508">
    <property type="term" value="P:proteolysis"/>
    <property type="evidence" value="ECO:0007669"/>
    <property type="project" value="UniProtKB-KW"/>
</dbReference>
<comment type="cofactor">
    <cofactor evidence="1">
        <name>Zn(2+)</name>
        <dbReference type="ChEBI" id="CHEBI:29105"/>
    </cofactor>
</comment>
<keyword evidence="5" id="KW-0378">Hydrolase</keyword>
<sequence length="374" mass="39125">MLALVGAACAGAASAVAASSAPAAGVTVTVTPERPSLARSDAVMVTVTITNTSNATAWLLAWQTPFGAPEAPLFEITRDGQQVPYLGRQVKRAAPRAGDFIALAPGASRSARVELSALYRMNVTGAYSIRYRGGAPLSYAAPDAARLLPQAGRDAASAPPASVWIDGRLPRGLAEPGAAPPDAQSRPASDASSSPAPDAGAPGSADALSYSRCSNPQQETIAQAAQAALAMSTDAEAYTRRRALGPRYTTWFGAVDAERAAIVSRHFIAIKDAFATKPVTVDCGCNEDYYAYVYPNQPYKIYVCNAFWSAPLTGTDSKGGTLVHEMSHFTVVAGTNDWVYGQQAARALAVSNPERAIDNADSHEYFGENTPPQP</sequence>
<dbReference type="SMART" id="SM01351">
    <property type="entry name" value="Aspzincin_M35"/>
    <property type="match status" value="1"/>
</dbReference>
<feature type="compositionally biased region" description="Low complexity" evidence="8">
    <location>
        <begin position="180"/>
        <end position="207"/>
    </location>
</feature>
<dbReference type="Pfam" id="PF14521">
    <property type="entry name" value="Aspzincin_M35"/>
    <property type="match status" value="1"/>
</dbReference>
<dbReference type="GO" id="GO:0046872">
    <property type="term" value="F:metal ion binding"/>
    <property type="evidence" value="ECO:0007669"/>
    <property type="project" value="UniProtKB-KW"/>
</dbReference>